<dbReference type="Gene3D" id="3.20.20.80">
    <property type="entry name" value="Glycosidases"/>
    <property type="match status" value="1"/>
</dbReference>
<feature type="domain" description="Glycoside hydrolase family 5" evidence="4">
    <location>
        <begin position="66"/>
        <end position="317"/>
    </location>
</feature>
<dbReference type="InterPro" id="IPR018087">
    <property type="entry name" value="Glyco_hydro_5_CS"/>
</dbReference>
<evidence type="ECO:0000256" key="1">
    <source>
        <dbReference type="ARBA" id="ARBA00022801"/>
    </source>
</evidence>
<comment type="caution">
    <text evidence="5">The sequence shown here is derived from an EMBL/GenBank/DDBJ whole genome shotgun (WGS) entry which is preliminary data.</text>
</comment>
<dbReference type="PROSITE" id="PS00659">
    <property type="entry name" value="GLYCOSYL_HYDROL_F5"/>
    <property type="match status" value="1"/>
</dbReference>
<dbReference type="PANTHER" id="PTHR12631:SF10">
    <property type="entry name" value="BETA-XYLOSIDASE-LIKE PROTEIN-RELATED"/>
    <property type="match status" value="1"/>
</dbReference>
<dbReference type="InterPro" id="IPR001547">
    <property type="entry name" value="Glyco_hydro_5"/>
</dbReference>
<gene>
    <name evidence="5" type="ORF">IR213_06220</name>
</gene>
<dbReference type="InterPro" id="IPR017853">
    <property type="entry name" value="GH"/>
</dbReference>
<keyword evidence="2 3" id="KW-0326">Glycosidase</keyword>
<dbReference type="PANTHER" id="PTHR12631">
    <property type="entry name" value="ALPHA-L-IDURONIDASE"/>
    <property type="match status" value="1"/>
</dbReference>
<dbReference type="Pfam" id="PF00150">
    <property type="entry name" value="Cellulase"/>
    <property type="match status" value="1"/>
</dbReference>
<evidence type="ECO:0000259" key="4">
    <source>
        <dbReference type="Pfam" id="PF00150"/>
    </source>
</evidence>
<dbReference type="RefSeq" id="WP_194311443.1">
    <property type="nucleotide sequence ID" value="NZ_JADHEC010000010.1"/>
</dbReference>
<proteinExistence type="inferred from homology"/>
<dbReference type="SUPFAM" id="SSF51445">
    <property type="entry name" value="(Trans)glycosidases"/>
    <property type="match status" value="1"/>
</dbReference>
<keyword evidence="6" id="KW-1185">Reference proteome</keyword>
<dbReference type="AlphaFoldDB" id="A0A930Y072"/>
<dbReference type="GO" id="GO:0000272">
    <property type="term" value="P:polysaccharide catabolic process"/>
    <property type="evidence" value="ECO:0007669"/>
    <property type="project" value="InterPro"/>
</dbReference>
<dbReference type="Proteomes" id="UP000646211">
    <property type="component" value="Unassembled WGS sequence"/>
</dbReference>
<keyword evidence="1 3" id="KW-0378">Hydrolase</keyword>
<reference evidence="5" key="1">
    <citation type="submission" date="2020-11" db="EMBL/GenBank/DDBJ databases">
        <title>Genome of Flavobacterium soyangense.</title>
        <authorList>
            <person name="Liu Q."/>
            <person name="Xin Y.-H."/>
        </authorList>
    </citation>
    <scope>NUCLEOTIDE SEQUENCE</scope>
    <source>
        <strain evidence="5">CGMCC 1.13493</strain>
    </source>
</reference>
<comment type="similarity">
    <text evidence="3">Belongs to the glycosyl hydrolase 5 (cellulase A) family.</text>
</comment>
<protein>
    <submittedName>
        <fullName evidence="5">Cellulase family glycosylhydrolase</fullName>
    </submittedName>
</protein>
<sequence length="459" mass="51735">MNYIKKIIFILSSSILIITLLYCFSANGVNFNGSGVNLNKRINFKKSNTLISSKLGLSNQICSGINIHFVTGHEKDLDMIAAAGFNFIRMDLVWQSTELVKGNYSWEAYDELISNLEKRGLRAIFILDYSNTLYEPLLIYKDTISGKEKRGMIPPKHMESINGFANWAAAAAQHFKNKNIIWEIWNEPNIISFWLPQPNVVNYSDLAYATSKAIKNVEPNAIVIAPGLAGTTSPFLETFLATGIMGYIDAVSVHPYRDSSPETVDAEYSKIRDLINRNSVSKKNIAIISGEWGYSTYDKGISLNYQAAYIVRMQIHNLISGIPLSIWYDWKNDGTNFAEREHNFGIVMSDLNLKPAYTAIKTMNQQLKGFSVVSRIDSMNNKDYILLFRNRQGKCKIVAWTSESAHSVVIDNKISKKDALTAINGMGGILKLKMENKKLVLDLNELPQYINIPVRVLKE</sequence>
<dbReference type="EMBL" id="JADHEC010000010">
    <property type="protein sequence ID" value="MBF2708184.1"/>
    <property type="molecule type" value="Genomic_DNA"/>
</dbReference>
<evidence type="ECO:0000313" key="5">
    <source>
        <dbReference type="EMBL" id="MBF2708184.1"/>
    </source>
</evidence>
<evidence type="ECO:0000256" key="2">
    <source>
        <dbReference type="ARBA" id="ARBA00023295"/>
    </source>
</evidence>
<name>A0A930Y072_9FLAO</name>
<organism evidence="5 6">
    <name type="scientific">Flavobacterium soyangense</name>
    <dbReference type="NCBI Taxonomy" id="2023265"/>
    <lineage>
        <taxon>Bacteria</taxon>
        <taxon>Pseudomonadati</taxon>
        <taxon>Bacteroidota</taxon>
        <taxon>Flavobacteriia</taxon>
        <taxon>Flavobacteriales</taxon>
        <taxon>Flavobacteriaceae</taxon>
        <taxon>Flavobacterium</taxon>
    </lineage>
</organism>
<evidence type="ECO:0000256" key="3">
    <source>
        <dbReference type="RuleBase" id="RU361153"/>
    </source>
</evidence>
<dbReference type="InterPro" id="IPR051923">
    <property type="entry name" value="Glycosyl_Hydrolase_39"/>
</dbReference>
<dbReference type="GO" id="GO:0004553">
    <property type="term" value="F:hydrolase activity, hydrolyzing O-glycosyl compounds"/>
    <property type="evidence" value="ECO:0007669"/>
    <property type="project" value="InterPro"/>
</dbReference>
<accession>A0A930Y072</accession>
<evidence type="ECO:0000313" key="6">
    <source>
        <dbReference type="Proteomes" id="UP000646211"/>
    </source>
</evidence>